<evidence type="ECO:0000313" key="1">
    <source>
        <dbReference type="EMBL" id="GJS81329.1"/>
    </source>
</evidence>
<sequence length="281" mass="33175">MLQDSFRKLNWENPEGDDYPFDLTKPLSLVMSGNHQKVPVDYFFNNDLKYLQGGVLKMTYTTSITKTKAAQYDLPGIEDMVPNIWVPIKVAYDKHTLWGISHWREQRKTFYKYARGLQSRHDVYSMKRIMAVTQVKVMKKQGYGYLEEIVVRRADNDLYRFKEGDFLRLRINDIEDMLLLKRVKDLRLGVESYQKKINVTKPQSTKSGIRKRDTYTPYQDPQGFIYVDNNRRNILMRSDELYKFSDMTLNGLRTSLDDITKKYPNGVPAKEKMKYIGKEKS</sequence>
<protein>
    <submittedName>
        <fullName evidence="1">Uncharacterized protein</fullName>
    </submittedName>
</protein>
<organism evidence="1 2">
    <name type="scientific">Tanacetum coccineum</name>
    <dbReference type="NCBI Taxonomy" id="301880"/>
    <lineage>
        <taxon>Eukaryota</taxon>
        <taxon>Viridiplantae</taxon>
        <taxon>Streptophyta</taxon>
        <taxon>Embryophyta</taxon>
        <taxon>Tracheophyta</taxon>
        <taxon>Spermatophyta</taxon>
        <taxon>Magnoliopsida</taxon>
        <taxon>eudicotyledons</taxon>
        <taxon>Gunneridae</taxon>
        <taxon>Pentapetalae</taxon>
        <taxon>asterids</taxon>
        <taxon>campanulids</taxon>
        <taxon>Asterales</taxon>
        <taxon>Asteraceae</taxon>
        <taxon>Asteroideae</taxon>
        <taxon>Anthemideae</taxon>
        <taxon>Anthemidinae</taxon>
        <taxon>Tanacetum</taxon>
    </lineage>
</organism>
<evidence type="ECO:0000313" key="2">
    <source>
        <dbReference type="Proteomes" id="UP001151760"/>
    </source>
</evidence>
<gene>
    <name evidence="1" type="ORF">Tco_0747870</name>
</gene>
<reference evidence="1" key="2">
    <citation type="submission" date="2022-01" db="EMBL/GenBank/DDBJ databases">
        <authorList>
            <person name="Yamashiro T."/>
            <person name="Shiraishi A."/>
            <person name="Satake H."/>
            <person name="Nakayama K."/>
        </authorList>
    </citation>
    <scope>NUCLEOTIDE SEQUENCE</scope>
</reference>
<name>A0ABQ4YU18_9ASTR</name>
<dbReference type="EMBL" id="BQNB010010740">
    <property type="protein sequence ID" value="GJS81329.1"/>
    <property type="molecule type" value="Genomic_DNA"/>
</dbReference>
<dbReference type="Proteomes" id="UP001151760">
    <property type="component" value="Unassembled WGS sequence"/>
</dbReference>
<proteinExistence type="predicted"/>
<comment type="caution">
    <text evidence="1">The sequence shown here is derived from an EMBL/GenBank/DDBJ whole genome shotgun (WGS) entry which is preliminary data.</text>
</comment>
<keyword evidence="2" id="KW-1185">Reference proteome</keyword>
<accession>A0ABQ4YU18</accession>
<reference evidence="1" key="1">
    <citation type="journal article" date="2022" name="Int. J. Mol. Sci.">
        <title>Draft Genome of Tanacetum Coccineum: Genomic Comparison of Closely Related Tanacetum-Family Plants.</title>
        <authorList>
            <person name="Yamashiro T."/>
            <person name="Shiraishi A."/>
            <person name="Nakayama K."/>
            <person name="Satake H."/>
        </authorList>
    </citation>
    <scope>NUCLEOTIDE SEQUENCE</scope>
</reference>